<organism evidence="2 3">
    <name type="scientific">Durusdinium trenchii</name>
    <dbReference type="NCBI Taxonomy" id="1381693"/>
    <lineage>
        <taxon>Eukaryota</taxon>
        <taxon>Sar</taxon>
        <taxon>Alveolata</taxon>
        <taxon>Dinophyceae</taxon>
        <taxon>Suessiales</taxon>
        <taxon>Symbiodiniaceae</taxon>
        <taxon>Durusdinium</taxon>
    </lineage>
</organism>
<proteinExistence type="predicted"/>
<comment type="caution">
    <text evidence="2">The sequence shown here is derived from an EMBL/GenBank/DDBJ whole genome shotgun (WGS) entry which is preliminary data.</text>
</comment>
<accession>A0ABP0Q086</accession>
<dbReference type="EMBL" id="CAXAMM010038829">
    <property type="protein sequence ID" value="CAK9081337.1"/>
    <property type="molecule type" value="Genomic_DNA"/>
</dbReference>
<name>A0ABP0Q086_9DINO</name>
<sequence length="477" mass="53682">MPVADGRRPMLLVGMTSLPSRRRWRRHGVEAGPARDLRLRGACAALKSIAAQTKTPICSGGSVWGLCAMKSQGAGRMWGPQGQGALMGEEGHFASGVTDGWPVRNTLEAKWPSSPSKARCPRGRKAPTPGEPSTLAEQPVSGQNIRQIMQARHGATLAKQFGAQRNLQTLRFKLLGIHMVTEILSRFYWATMESWSPFGELETSCWGYHEEADGQSALRRRPRIPDRLILSLPRCSIREGRAYEIPRELQELTSEHPWMQVRQGLRSSRAIRRGPDARGNGDNGPLLSNPRKYLGDPVNGDMLMLLDDDHAYLPHAIDDLWHKQSSLGTEYVSSYFAYFFRGVMVPQGADIVAVQPKDRLWMAQLQSFHRHFVAEHPAAFLVDDLWAAIFYFATGKEVRSFRDSVLRRGVETIYTKTSNASVEALMDLEAWNRRVRRSPRRSKWWGPVRHKWGDLAFGRKKRAGGMSELGSEGTGWW</sequence>
<gene>
    <name evidence="2" type="ORF">SCF082_LOCUS38725</name>
</gene>
<evidence type="ECO:0000313" key="2">
    <source>
        <dbReference type="EMBL" id="CAK9081337.1"/>
    </source>
</evidence>
<dbReference type="Proteomes" id="UP001642464">
    <property type="component" value="Unassembled WGS sequence"/>
</dbReference>
<evidence type="ECO:0000256" key="1">
    <source>
        <dbReference type="SAM" id="MobiDB-lite"/>
    </source>
</evidence>
<evidence type="ECO:0000313" key="3">
    <source>
        <dbReference type="Proteomes" id="UP001642464"/>
    </source>
</evidence>
<protein>
    <submittedName>
        <fullName evidence="2">6</fullName>
    </submittedName>
</protein>
<reference evidence="2 3" key="1">
    <citation type="submission" date="2024-02" db="EMBL/GenBank/DDBJ databases">
        <authorList>
            <person name="Chen Y."/>
            <person name="Shah S."/>
            <person name="Dougan E. K."/>
            <person name="Thang M."/>
            <person name="Chan C."/>
        </authorList>
    </citation>
    <scope>NUCLEOTIDE SEQUENCE [LARGE SCALE GENOMIC DNA]</scope>
</reference>
<keyword evidence="3" id="KW-1185">Reference proteome</keyword>
<feature type="region of interest" description="Disordered" evidence="1">
    <location>
        <begin position="110"/>
        <end position="140"/>
    </location>
</feature>